<accession>A0A5A7UFN7</accession>
<dbReference type="PANTHER" id="PTHR46128:SF211">
    <property type="entry name" value="PENTACOTRIPEPTIDE-REPEAT REGION OF PRORP DOMAIN-CONTAINING PROTEIN"/>
    <property type="match status" value="1"/>
</dbReference>
<dbReference type="NCBIfam" id="TIGR00756">
    <property type="entry name" value="PPR"/>
    <property type="match status" value="6"/>
</dbReference>
<comment type="caution">
    <text evidence="4">The sequence shown here is derived from an EMBL/GenBank/DDBJ whole genome shotgun (WGS) entry which is preliminary data.</text>
</comment>
<feature type="repeat" description="PPR" evidence="3">
    <location>
        <begin position="44"/>
        <end position="78"/>
    </location>
</feature>
<feature type="repeat" description="PPR" evidence="3">
    <location>
        <begin position="293"/>
        <end position="327"/>
    </location>
</feature>
<reference evidence="4 5" key="1">
    <citation type="submission" date="2019-08" db="EMBL/GenBank/DDBJ databases">
        <title>Draft genome sequences of two oriental melons (Cucumis melo L. var makuwa).</title>
        <authorList>
            <person name="Kwon S.-Y."/>
        </authorList>
    </citation>
    <scope>NUCLEOTIDE SEQUENCE [LARGE SCALE GENOMIC DNA]</scope>
    <source>
        <strain evidence="5">cv. SW 3</strain>
        <tissue evidence="4">Leaf</tissue>
    </source>
</reference>
<feature type="repeat" description="PPR" evidence="3">
    <location>
        <begin position="328"/>
        <end position="362"/>
    </location>
</feature>
<evidence type="ECO:0000256" key="2">
    <source>
        <dbReference type="ARBA" id="ARBA00022737"/>
    </source>
</evidence>
<dbReference type="PANTHER" id="PTHR46128">
    <property type="entry name" value="MITOCHONDRIAL GROUP I INTRON SPLICING FACTOR CCM1"/>
    <property type="match status" value="1"/>
</dbReference>
<evidence type="ECO:0000256" key="3">
    <source>
        <dbReference type="PROSITE-ProRule" id="PRU00708"/>
    </source>
</evidence>
<comment type="similarity">
    <text evidence="1">Belongs to the PPR family. P subfamily.</text>
</comment>
<dbReference type="AlphaFoldDB" id="A0A5A7UFN7"/>
<keyword evidence="2" id="KW-0677">Repeat</keyword>
<feature type="repeat" description="PPR" evidence="3">
    <location>
        <begin position="165"/>
        <end position="199"/>
    </location>
</feature>
<dbReference type="InterPro" id="IPR002885">
    <property type="entry name" value="PPR_rpt"/>
</dbReference>
<dbReference type="InterPro" id="IPR011990">
    <property type="entry name" value="TPR-like_helical_dom_sf"/>
</dbReference>
<evidence type="ECO:0000313" key="5">
    <source>
        <dbReference type="Proteomes" id="UP000321393"/>
    </source>
</evidence>
<dbReference type="Pfam" id="PF01535">
    <property type="entry name" value="PPR"/>
    <property type="match status" value="2"/>
</dbReference>
<gene>
    <name evidence="4" type="ORF">E6C27_scaffold207G001200</name>
</gene>
<dbReference type="Pfam" id="PF13041">
    <property type="entry name" value="PPR_2"/>
    <property type="match status" value="3"/>
</dbReference>
<dbReference type="EMBL" id="SSTE01010863">
    <property type="protein sequence ID" value="KAA0052289.1"/>
    <property type="molecule type" value="Genomic_DNA"/>
</dbReference>
<sequence>MSGYGMVPNAFACAAYIEALCTHDCSTSGYQLLQAWRAERFPIDAYAYSVVIRGFCDEMKIDEAESVFLNMENYGVVPDAQTYSVLIDGYCKKLYLQKALSLHSLMLSKGKLEEAIGLLEEMTSRQIQMDVIHYTTMIKGLFARGKIHEAMMMFENLKKNGVEPDSITYNVLVAGLSRNGLVSKVQELLNYMEEHGLREDPKMPNLVIENLCIGGKVKEATEFFNSLEVKTVDNYAAMINGYCAANATKSAYKLFVNLSKEGVFIKSSLVRLVSRLCMENSSFRAIEDTITPDVVYYTVLIDGYCKMNNLNAAFVLFEEMVDQGIEADAVTYTALLSGCCRNGDKEKAQTLCSEMTSKGILPPENFSYLLQHDTLATKKI</sequence>
<organism evidence="4 5">
    <name type="scientific">Cucumis melo var. makuwa</name>
    <name type="common">Oriental melon</name>
    <dbReference type="NCBI Taxonomy" id="1194695"/>
    <lineage>
        <taxon>Eukaryota</taxon>
        <taxon>Viridiplantae</taxon>
        <taxon>Streptophyta</taxon>
        <taxon>Embryophyta</taxon>
        <taxon>Tracheophyta</taxon>
        <taxon>Spermatophyta</taxon>
        <taxon>Magnoliopsida</taxon>
        <taxon>eudicotyledons</taxon>
        <taxon>Gunneridae</taxon>
        <taxon>Pentapetalae</taxon>
        <taxon>rosids</taxon>
        <taxon>fabids</taxon>
        <taxon>Cucurbitales</taxon>
        <taxon>Cucurbitaceae</taxon>
        <taxon>Benincaseae</taxon>
        <taxon>Cucumis</taxon>
    </lineage>
</organism>
<dbReference type="Proteomes" id="UP000321393">
    <property type="component" value="Unassembled WGS sequence"/>
</dbReference>
<name>A0A5A7UFN7_CUCMM</name>
<protein>
    <submittedName>
        <fullName evidence="4">Pentatricopeptide repeat-containing protein</fullName>
    </submittedName>
</protein>
<proteinExistence type="inferred from homology"/>
<feature type="repeat" description="PPR" evidence="3">
    <location>
        <begin position="79"/>
        <end position="113"/>
    </location>
</feature>
<dbReference type="OrthoDB" id="185373at2759"/>
<dbReference type="InterPro" id="IPR050872">
    <property type="entry name" value="PPR_P_subfamily"/>
</dbReference>
<evidence type="ECO:0000313" key="4">
    <source>
        <dbReference type="EMBL" id="KAA0052289.1"/>
    </source>
</evidence>
<dbReference type="PROSITE" id="PS51375">
    <property type="entry name" value="PPR"/>
    <property type="match status" value="6"/>
</dbReference>
<dbReference type="Gene3D" id="1.25.40.10">
    <property type="entry name" value="Tetratricopeptide repeat domain"/>
    <property type="match status" value="3"/>
</dbReference>
<evidence type="ECO:0000256" key="1">
    <source>
        <dbReference type="ARBA" id="ARBA00007626"/>
    </source>
</evidence>
<feature type="repeat" description="PPR" evidence="3">
    <location>
        <begin position="130"/>
        <end position="164"/>
    </location>
</feature>